<dbReference type="OrthoDB" id="10677497at2759"/>
<dbReference type="eggNOG" id="KOG2307">
    <property type="taxonomic scope" value="Eukaryota"/>
</dbReference>
<dbReference type="Proteomes" id="UP000002729">
    <property type="component" value="Unassembled WGS sequence"/>
</dbReference>
<feature type="compositionally biased region" description="Polar residues" evidence="1">
    <location>
        <begin position="574"/>
        <end position="586"/>
    </location>
</feature>
<proteinExistence type="predicted"/>
<evidence type="ECO:0000256" key="1">
    <source>
        <dbReference type="SAM" id="MobiDB-lite"/>
    </source>
</evidence>
<protein>
    <recommendedName>
        <fullName evidence="3">COG complex component COG2 C-terminal domain-containing protein</fullName>
    </recommendedName>
</protein>
<dbReference type="PROSITE" id="PS51257">
    <property type="entry name" value="PROKAR_LIPOPROTEIN"/>
    <property type="match status" value="1"/>
</dbReference>
<gene>
    <name evidence="4" type="ORF">AURANDRAFT_71081</name>
</gene>
<dbReference type="InterPro" id="IPR009316">
    <property type="entry name" value="COG2"/>
</dbReference>
<keyword evidence="5" id="KW-1185">Reference proteome</keyword>
<sequence>MSFKTIAVLRASLLIVVVLHWLACSCRMVLTPCFSRRSSSPTCLEDYMIIVKGRGVTVEYFSALHWAMRALTGDADAPILGVMILAVVAGLLGTIVTSFMIGEVAAILGNSDPASIEYKNTVDTLNAFAAERKFPAEMQRKLREFFVSASSMFRNVYYRKMLLSLSPGLQQTIAKEEIGRYITRIPFFRYSICRTLNIKRGAQCNVLPDRNKKVVLVPKQEGEGAGERRSQRASLVNQTWRRRAALNRNNDGSRTGHVVQSGYDCMSFDVEYDDDFLPDFESGVDHERIVCAKGVDATRCVSEVQMMVRELSLHMQCTSFMSHETIVHQGISWNDILYIMVEGVAVVFDQHDQSIASKEVISPKANNVIGKDVCTLLVDGKKRIRDYMARTMTHCLVYSMSADEFTYLLDSAHYQILRRGVRAYGHWMVMRDSVRAAMKAGTLADLVEDKRRGDSSDSSDSESDGGGRCGRDESDATDVSPVTPFGDHFPADGGDAPVRPPPSAAGGAGAAPKKLEPLGRGQGHARSKRHRDRVRKDVRSLGARVGALEAAVQAQTSKLDMILTHLIRGRQKQPNRAGNSAVTSSPREMAASPQPNDDDAEVQAHVAAALDDGLGGSALLSRLHEAKPSLNMEAMQAALKTAQKTEDARLFDLIAENYRDFFSLAQSLDTSAEECAESRSALLALHGEVSKQAGLRAHERRGLEDELKRRRADRRDRLERAAVDRFERLLSELEADLGAADVAVERCAHASLALRAQLDGAVDFVRDGALVGRLRASRPRVEAAATAAAAAVEAAFVATCVRDAGAADGAARRRVLRAGGALGLGPRLEAIFAERALAAFLAATFTQGRLDGVERGSCSGLATIFRATLEFVAERAGPALAAAEAAAAGDGAEAEKTAADAAIADWRRGAGAADRSLHGVDLVCHGVWAPVCAALGGLDGVFDLGNAATAHRTYAASAKFADDLAALAASGDRALARRVRRRLKAHPATATLEERWNLPVYFELVRGDLVRDLDDALAATYVLVDGPRRGPPEVSDRVASALGVVARTWAPDVVLAPVGDKFAGLAFELVGLVVGDAARRLGDATADWPPRRLGQLAFDLDAFDAAVGVRLAAGFEASLDLDLATADAVAAGARAALAPGRRLRAAAAERLEATLAAAAVDRLRAVKGVPATYHLTGKPPPGAPSRYVSDALAPGAAFAGDWGGHLADARALAAAAAAAAAATYEGLVLDVLDQAARFEATMAKRNKHADVAGDALKIAAQLALDVDAFAAGSGLDAAATFPRAKAAIAAVLAPN</sequence>
<feature type="transmembrane region" description="Helical" evidence="2">
    <location>
        <begin position="79"/>
        <end position="101"/>
    </location>
</feature>
<dbReference type="InterPro" id="IPR024603">
    <property type="entry name" value="COG_complex_COG2_C"/>
</dbReference>
<organism evidence="5">
    <name type="scientific">Aureococcus anophagefferens</name>
    <name type="common">Harmful bloom alga</name>
    <dbReference type="NCBI Taxonomy" id="44056"/>
    <lineage>
        <taxon>Eukaryota</taxon>
        <taxon>Sar</taxon>
        <taxon>Stramenopiles</taxon>
        <taxon>Ochrophyta</taxon>
        <taxon>Pelagophyceae</taxon>
        <taxon>Pelagomonadales</taxon>
        <taxon>Pelagomonadaceae</taxon>
        <taxon>Aureococcus</taxon>
    </lineage>
</organism>
<dbReference type="GO" id="GO:0017119">
    <property type="term" value="C:Golgi transport complex"/>
    <property type="evidence" value="ECO:0007669"/>
    <property type="project" value="TreeGrafter"/>
</dbReference>
<evidence type="ECO:0000256" key="2">
    <source>
        <dbReference type="SAM" id="Phobius"/>
    </source>
</evidence>
<feature type="transmembrane region" description="Helical" evidence="2">
    <location>
        <begin position="6"/>
        <end position="30"/>
    </location>
</feature>
<dbReference type="InterPro" id="IPR014710">
    <property type="entry name" value="RmlC-like_jellyroll"/>
</dbReference>
<feature type="region of interest" description="Disordered" evidence="1">
    <location>
        <begin position="570"/>
        <end position="599"/>
    </location>
</feature>
<keyword evidence="2" id="KW-0472">Membrane</keyword>
<dbReference type="GO" id="GO:0015031">
    <property type="term" value="P:protein transport"/>
    <property type="evidence" value="ECO:0007669"/>
    <property type="project" value="InterPro"/>
</dbReference>
<dbReference type="GO" id="GO:0006891">
    <property type="term" value="P:intra-Golgi vesicle-mediated transport"/>
    <property type="evidence" value="ECO:0007669"/>
    <property type="project" value="TreeGrafter"/>
</dbReference>
<dbReference type="InterPro" id="IPR018490">
    <property type="entry name" value="cNMP-bd_dom_sf"/>
</dbReference>
<dbReference type="GO" id="GO:0007030">
    <property type="term" value="P:Golgi organization"/>
    <property type="evidence" value="ECO:0007669"/>
    <property type="project" value="InterPro"/>
</dbReference>
<dbReference type="InParanoid" id="F0Y1H7"/>
<dbReference type="EMBL" id="GL833123">
    <property type="protein sequence ID" value="EGB10937.1"/>
    <property type="molecule type" value="Genomic_DNA"/>
</dbReference>
<feature type="region of interest" description="Disordered" evidence="1">
    <location>
        <begin position="448"/>
        <end position="534"/>
    </location>
</feature>
<feature type="domain" description="COG complex component COG2 C-terminal" evidence="3">
    <location>
        <begin position="994"/>
        <end position="1266"/>
    </location>
</feature>
<evidence type="ECO:0000313" key="4">
    <source>
        <dbReference type="EMBL" id="EGB10937.1"/>
    </source>
</evidence>
<dbReference type="SUPFAM" id="SSF51206">
    <property type="entry name" value="cAMP-binding domain-like"/>
    <property type="match status" value="1"/>
</dbReference>
<dbReference type="GeneID" id="20228063"/>
<dbReference type="PANTHER" id="PTHR12961:SF0">
    <property type="entry name" value="CONSERVED OLIGOMERIC GOLGI COMPLEX SUBUNIT 2"/>
    <property type="match status" value="1"/>
</dbReference>
<dbReference type="RefSeq" id="XP_009034506.1">
    <property type="nucleotide sequence ID" value="XM_009036258.1"/>
</dbReference>
<accession>F0Y1H7</accession>
<evidence type="ECO:0000259" key="3">
    <source>
        <dbReference type="Pfam" id="PF12022"/>
    </source>
</evidence>
<dbReference type="Gene3D" id="2.60.120.10">
    <property type="entry name" value="Jelly Rolls"/>
    <property type="match status" value="1"/>
</dbReference>
<reference evidence="4 5" key="1">
    <citation type="journal article" date="2011" name="Proc. Natl. Acad. Sci. U.S.A.">
        <title>Niche of harmful alga Aureococcus anophagefferens revealed through ecogenomics.</title>
        <authorList>
            <person name="Gobler C.J."/>
            <person name="Berry D.L."/>
            <person name="Dyhrman S.T."/>
            <person name="Wilhelm S.W."/>
            <person name="Salamov A."/>
            <person name="Lobanov A.V."/>
            <person name="Zhang Y."/>
            <person name="Collier J.L."/>
            <person name="Wurch L.L."/>
            <person name="Kustka A.B."/>
            <person name="Dill B.D."/>
            <person name="Shah M."/>
            <person name="VerBerkmoes N.C."/>
            <person name="Kuo A."/>
            <person name="Terry A."/>
            <person name="Pangilinan J."/>
            <person name="Lindquist E.A."/>
            <person name="Lucas S."/>
            <person name="Paulsen I.T."/>
            <person name="Hattenrath-Lehmann T.K."/>
            <person name="Talmage S.C."/>
            <person name="Walker E.A."/>
            <person name="Koch F."/>
            <person name="Burson A.M."/>
            <person name="Marcoval M.A."/>
            <person name="Tang Y.Z."/>
            <person name="Lecleir G.R."/>
            <person name="Coyne K.J."/>
            <person name="Berg G.M."/>
            <person name="Bertrand E.M."/>
            <person name="Saito M.A."/>
            <person name="Gladyshev V.N."/>
            <person name="Grigoriev I.V."/>
        </authorList>
    </citation>
    <scope>NUCLEOTIDE SEQUENCE [LARGE SCALE GENOMIC DNA]</scope>
    <source>
        <strain evidence="5">CCMP 1984</strain>
    </source>
</reference>
<feature type="compositionally biased region" description="Basic residues" evidence="1">
    <location>
        <begin position="523"/>
        <end position="533"/>
    </location>
</feature>
<keyword evidence="2" id="KW-1133">Transmembrane helix</keyword>
<dbReference type="Pfam" id="PF12022">
    <property type="entry name" value="COG2_C"/>
    <property type="match status" value="1"/>
</dbReference>
<dbReference type="PANTHER" id="PTHR12961">
    <property type="entry name" value="CONSERVED OLIGOMERIC GOLGI COMPLEX COMPONENT 2"/>
    <property type="match status" value="1"/>
</dbReference>
<keyword evidence="2" id="KW-0812">Transmembrane</keyword>
<evidence type="ECO:0000313" key="5">
    <source>
        <dbReference type="Proteomes" id="UP000002729"/>
    </source>
</evidence>
<name>F0Y1H7_AURAN</name>
<dbReference type="KEGG" id="aaf:AURANDRAFT_71081"/>
<dbReference type="GO" id="GO:0016020">
    <property type="term" value="C:membrane"/>
    <property type="evidence" value="ECO:0007669"/>
    <property type="project" value="InterPro"/>
</dbReference>